<gene>
    <name evidence="2" type="ORF">BSYN_15290</name>
</gene>
<proteinExistence type="predicted"/>
<protein>
    <submittedName>
        <fullName evidence="2">Uncharacterized protein</fullName>
    </submittedName>
</protein>
<dbReference type="RefSeq" id="WP_353329680.1">
    <property type="nucleotide sequence ID" value="NZ_AP028055.1"/>
</dbReference>
<organism evidence="2 3">
    <name type="scientific">Bacteroides sedimenti</name>
    <dbReference type="NCBI Taxonomy" id="2136147"/>
    <lineage>
        <taxon>Bacteria</taxon>
        <taxon>Pseudomonadati</taxon>
        <taxon>Bacteroidota</taxon>
        <taxon>Bacteroidia</taxon>
        <taxon>Bacteroidales</taxon>
        <taxon>Bacteroidaceae</taxon>
        <taxon>Bacteroides</taxon>
    </lineage>
</organism>
<evidence type="ECO:0000313" key="3">
    <source>
        <dbReference type="Proteomes" id="UP001496674"/>
    </source>
</evidence>
<reference evidence="2 3" key="1">
    <citation type="submission" date="2023-04" db="EMBL/GenBank/DDBJ databases">
        <title>Draft genome sequence of acteroides sedimenti strain YN3PY1.</title>
        <authorList>
            <person name="Yoshida N."/>
        </authorList>
    </citation>
    <scope>NUCLEOTIDE SEQUENCE [LARGE SCALE GENOMIC DNA]</scope>
    <source>
        <strain evidence="2 3">YN3PY1</strain>
    </source>
</reference>
<feature type="signal peptide" evidence="1">
    <location>
        <begin position="1"/>
        <end position="20"/>
    </location>
</feature>
<name>A0ABN6ZAW4_9BACE</name>
<dbReference type="EMBL" id="AP028055">
    <property type="protein sequence ID" value="BEG99264.1"/>
    <property type="molecule type" value="Genomic_DNA"/>
</dbReference>
<feature type="chain" id="PRO_5045710736" evidence="1">
    <location>
        <begin position="21"/>
        <end position="129"/>
    </location>
</feature>
<evidence type="ECO:0000256" key="1">
    <source>
        <dbReference type="SAM" id="SignalP"/>
    </source>
</evidence>
<keyword evidence="3" id="KW-1185">Reference proteome</keyword>
<dbReference type="Proteomes" id="UP001496674">
    <property type="component" value="Chromosome"/>
</dbReference>
<accession>A0ABN6ZAW4</accession>
<evidence type="ECO:0000313" key="2">
    <source>
        <dbReference type="EMBL" id="BEG99264.1"/>
    </source>
</evidence>
<sequence>MKKNILLLILMLVSVLGLNAQNSSETVYCDIVGTEILFSNKITVDIDFGQKSSFWTDYKEKRLVDEKGKPIKFNSMIDALNFMAKLGWEFQQAYVVTTNDQNVCHWLMKKTLKEGESINDGIKTSKSIN</sequence>
<keyword evidence="1" id="KW-0732">Signal</keyword>